<sequence>MFTSLNKIPSWALLSLAANGLLLLTVSLLLAKGSGSSADWSKSAKLNNEQTLESIKVSPSQLQLGPKHRWNYDQWVAQLGREAKAVAKNPPERLFILAGDSITLWFPPELLPPGKTWLNQGISGETSQGLLKRLKILDETNPETVFVLIGINDLIRGESPETVLENSRLIIRDILWAHPNAQVVVQSILPHSSEDATWERRDRLLAIPNETIREMNSQLKAIAEEENVYFLDLHPLFTDANGNLRLELTTDGLHLSRQGYLVWRSAIDLFTQMKLE</sequence>
<dbReference type="InterPro" id="IPR013830">
    <property type="entry name" value="SGNH_hydro"/>
</dbReference>
<dbReference type="InterPro" id="IPR036514">
    <property type="entry name" value="SGNH_hydro_sf"/>
</dbReference>
<proteinExistence type="predicted"/>
<dbReference type="InterPro" id="IPR051532">
    <property type="entry name" value="Ester_Hydrolysis_Enzymes"/>
</dbReference>
<reference evidence="2 3" key="1">
    <citation type="journal article" date="2020" name="ISME J.">
        <title>Comparative genomics reveals insights into cyanobacterial evolution and habitat adaptation.</title>
        <authorList>
            <person name="Chen M.Y."/>
            <person name="Teng W.K."/>
            <person name="Zhao L."/>
            <person name="Hu C.X."/>
            <person name="Zhou Y.K."/>
            <person name="Han B.P."/>
            <person name="Song L.R."/>
            <person name="Shu W.S."/>
        </authorList>
    </citation>
    <scope>NUCLEOTIDE SEQUENCE [LARGE SCALE GENOMIC DNA]</scope>
    <source>
        <strain evidence="2 3">FACHB-1370</strain>
    </source>
</reference>
<dbReference type="CDD" id="cd01828">
    <property type="entry name" value="sialate_O-acetylesterase_like2"/>
    <property type="match status" value="1"/>
</dbReference>
<dbReference type="Proteomes" id="UP000641954">
    <property type="component" value="Unassembled WGS sequence"/>
</dbReference>
<dbReference type="PANTHER" id="PTHR30383">
    <property type="entry name" value="THIOESTERASE 1/PROTEASE 1/LYSOPHOSPHOLIPASE L1"/>
    <property type="match status" value="1"/>
</dbReference>
<evidence type="ECO:0000313" key="3">
    <source>
        <dbReference type="Proteomes" id="UP000641954"/>
    </source>
</evidence>
<dbReference type="SUPFAM" id="SSF52266">
    <property type="entry name" value="SGNH hydrolase"/>
    <property type="match status" value="1"/>
</dbReference>
<dbReference type="Gene3D" id="3.40.50.1110">
    <property type="entry name" value="SGNH hydrolase"/>
    <property type="match status" value="1"/>
</dbReference>
<keyword evidence="3" id="KW-1185">Reference proteome</keyword>
<dbReference type="PANTHER" id="PTHR30383:SF5">
    <property type="entry name" value="SGNH HYDROLASE-TYPE ESTERASE DOMAIN-CONTAINING PROTEIN"/>
    <property type="match status" value="1"/>
</dbReference>
<accession>A0ABR8EB10</accession>
<dbReference type="Pfam" id="PF13472">
    <property type="entry name" value="Lipase_GDSL_2"/>
    <property type="match status" value="1"/>
</dbReference>
<evidence type="ECO:0000259" key="1">
    <source>
        <dbReference type="Pfam" id="PF13472"/>
    </source>
</evidence>
<protein>
    <submittedName>
        <fullName evidence="2">GDSL family lipase</fullName>
    </submittedName>
</protein>
<comment type="caution">
    <text evidence="2">The sequence shown here is derived from an EMBL/GenBank/DDBJ whole genome shotgun (WGS) entry which is preliminary data.</text>
</comment>
<dbReference type="EMBL" id="JACJSK010000006">
    <property type="protein sequence ID" value="MBD2543359.1"/>
    <property type="molecule type" value="Genomic_DNA"/>
</dbReference>
<name>A0ABR8EB10_9CYAN</name>
<feature type="domain" description="SGNH hydrolase-type esterase" evidence="1">
    <location>
        <begin position="115"/>
        <end position="260"/>
    </location>
</feature>
<evidence type="ECO:0000313" key="2">
    <source>
        <dbReference type="EMBL" id="MBD2543359.1"/>
    </source>
</evidence>
<gene>
    <name evidence="2" type="ORF">H6G72_05720</name>
</gene>
<organism evidence="2 3">
    <name type="scientific">Planktothricoides raciborskii FACHB-1370</name>
    <dbReference type="NCBI Taxonomy" id="2949576"/>
    <lineage>
        <taxon>Bacteria</taxon>
        <taxon>Bacillati</taxon>
        <taxon>Cyanobacteriota</taxon>
        <taxon>Cyanophyceae</taxon>
        <taxon>Oscillatoriophycideae</taxon>
        <taxon>Oscillatoriales</taxon>
        <taxon>Oscillatoriaceae</taxon>
        <taxon>Planktothricoides</taxon>
    </lineage>
</organism>